<dbReference type="RefSeq" id="WP_350343783.1">
    <property type="nucleotide sequence ID" value="NZ_CP158367.1"/>
</dbReference>
<reference evidence="1" key="2">
    <citation type="submission" date="2024-06" db="EMBL/GenBank/DDBJ databases">
        <authorList>
            <person name="Petrova K.O."/>
            <person name="Toshchakov S.V."/>
            <person name="Boltjanskaja Y.V."/>
            <person name="Kevbrin V."/>
        </authorList>
    </citation>
    <scope>NUCLEOTIDE SEQUENCE</scope>
    <source>
        <strain evidence="1">Z-910T</strain>
    </source>
</reference>
<organism evidence="1">
    <name type="scientific">Proteinivorax tanatarense</name>
    <dbReference type="NCBI Taxonomy" id="1260629"/>
    <lineage>
        <taxon>Bacteria</taxon>
        <taxon>Bacillati</taxon>
        <taxon>Bacillota</taxon>
        <taxon>Clostridia</taxon>
        <taxon>Eubacteriales</taxon>
        <taxon>Proteinivoracaceae</taxon>
        <taxon>Proteinivorax</taxon>
    </lineage>
</organism>
<name>A0AAU7VM90_9FIRM</name>
<protein>
    <submittedName>
        <fullName evidence="1">DUF1573 domain-containing protein</fullName>
    </submittedName>
</protein>
<accession>A0AAU7VM90</accession>
<evidence type="ECO:0000313" key="1">
    <source>
        <dbReference type="EMBL" id="XBX75036.1"/>
    </source>
</evidence>
<gene>
    <name evidence="1" type="ORF">PRVXT_000136</name>
</gene>
<dbReference type="EMBL" id="CP158367">
    <property type="protein sequence ID" value="XBX75036.1"/>
    <property type="molecule type" value="Genomic_DNA"/>
</dbReference>
<dbReference type="AlphaFoldDB" id="A0AAU7VM90"/>
<proteinExistence type="predicted"/>
<sequence length="134" mass="15318">MKDNKELDCHKFQLKVNDLLIRHRSILDILTKYQESNSRVNRSVAKTVTNCGCLKITATKKEIPQEASLKELKNYTETHVKGGLCDNCREIVEMELGNNIFYLAALCDILGLDLQNVLEQEYKKIATLGRFNLS</sequence>
<reference evidence="1" key="1">
    <citation type="journal article" date="2013" name="Extremophiles">
        <title>Proteinivorax tanatarense gen. nov., sp. nov., an anaerobic, haloalkaliphilic, proteolytic bacterium isolated from a decaying algal bloom, and proposal of Proteinivoraceae fam. nov.</title>
        <authorList>
            <person name="Kevbrin V."/>
            <person name="Boltyanskaya Y."/>
            <person name="Zhilina T."/>
            <person name="Kolganova T."/>
            <person name="Lavrentjeva E."/>
            <person name="Kuznetsov B."/>
        </authorList>
    </citation>
    <scope>NUCLEOTIDE SEQUENCE</scope>
    <source>
        <strain evidence="1">Z-910T</strain>
    </source>
</reference>